<feature type="transmembrane region" description="Helical" evidence="8">
    <location>
        <begin position="238"/>
        <end position="268"/>
    </location>
</feature>
<reference evidence="9 10" key="1">
    <citation type="journal article" date="2011" name="Front. Microbiol.">
        <title>Genomic signatures of strain selection and enhancement in Bacillus atrophaeus var. globigii, a historical biowarfare simulant.</title>
        <authorList>
            <person name="Gibbons H.S."/>
            <person name="Broomall S.M."/>
            <person name="McNew L.A."/>
            <person name="Daligault H."/>
            <person name="Chapman C."/>
            <person name="Bruce D."/>
            <person name="Karavis M."/>
            <person name="Krepps M."/>
            <person name="McGregor P.A."/>
            <person name="Hong C."/>
            <person name="Park K.H."/>
            <person name="Akmal A."/>
            <person name="Feldman A."/>
            <person name="Lin J.S."/>
            <person name="Chang W.E."/>
            <person name="Higgs B.W."/>
            <person name="Demirev P."/>
            <person name="Lindquist J."/>
            <person name="Liem A."/>
            <person name="Fochler E."/>
            <person name="Read T.D."/>
            <person name="Tapia R."/>
            <person name="Johnson S."/>
            <person name="Bishop-Lilly K.A."/>
            <person name="Detter C."/>
            <person name="Han C."/>
            <person name="Sozhamannan S."/>
            <person name="Rosenzweig C.N."/>
            <person name="Skowronski E.W."/>
        </authorList>
    </citation>
    <scope>NUCLEOTIDE SEQUENCE [LARGE SCALE GENOMIC DNA]</scope>
    <source>
        <strain evidence="9 10">MLST1</strain>
    </source>
</reference>
<dbReference type="GO" id="GO:0005886">
    <property type="term" value="C:plasma membrane"/>
    <property type="evidence" value="ECO:0007669"/>
    <property type="project" value="UniProtKB-SubCell"/>
</dbReference>
<keyword evidence="10" id="KW-1185">Reference proteome</keyword>
<dbReference type="RefSeq" id="WP_126803044.1">
    <property type="nucleotide sequence ID" value="NZ_PIPL01000001.1"/>
</dbReference>
<evidence type="ECO:0000256" key="4">
    <source>
        <dbReference type="ARBA" id="ARBA00022475"/>
    </source>
</evidence>
<organism evidence="9 10">
    <name type="scientific">Aliidiomarina minuta</name>
    <dbReference type="NCBI Taxonomy" id="880057"/>
    <lineage>
        <taxon>Bacteria</taxon>
        <taxon>Pseudomonadati</taxon>
        <taxon>Pseudomonadota</taxon>
        <taxon>Gammaproteobacteria</taxon>
        <taxon>Alteromonadales</taxon>
        <taxon>Idiomarinaceae</taxon>
        <taxon>Aliidiomarina</taxon>
    </lineage>
</organism>
<comment type="similarity">
    <text evidence="2">Belongs to the binding-protein-dependent transport system permease family. FecCD subfamily.</text>
</comment>
<gene>
    <name evidence="9" type="ORF">CWE09_05800</name>
</gene>
<proteinExistence type="inferred from homology"/>
<evidence type="ECO:0000256" key="1">
    <source>
        <dbReference type="ARBA" id="ARBA00004651"/>
    </source>
</evidence>
<keyword evidence="6 8" id="KW-1133">Transmembrane helix</keyword>
<comment type="subcellular location">
    <subcellularLocation>
        <location evidence="1">Cell membrane</location>
        <topology evidence="1">Multi-pass membrane protein</topology>
    </subcellularLocation>
</comment>
<evidence type="ECO:0000256" key="5">
    <source>
        <dbReference type="ARBA" id="ARBA00022692"/>
    </source>
</evidence>
<dbReference type="Proteomes" id="UP000288293">
    <property type="component" value="Unassembled WGS sequence"/>
</dbReference>
<accession>A0A432W9G0</accession>
<keyword evidence="4" id="KW-1003">Cell membrane</keyword>
<dbReference type="GO" id="GO:0022857">
    <property type="term" value="F:transmembrane transporter activity"/>
    <property type="evidence" value="ECO:0007669"/>
    <property type="project" value="InterPro"/>
</dbReference>
<evidence type="ECO:0000256" key="6">
    <source>
        <dbReference type="ARBA" id="ARBA00022989"/>
    </source>
</evidence>
<feature type="transmembrane region" description="Helical" evidence="8">
    <location>
        <begin position="191"/>
        <end position="211"/>
    </location>
</feature>
<feature type="transmembrane region" description="Helical" evidence="8">
    <location>
        <begin position="145"/>
        <end position="170"/>
    </location>
</feature>
<feature type="transmembrane region" description="Helical" evidence="8">
    <location>
        <begin position="119"/>
        <end position="139"/>
    </location>
</feature>
<name>A0A432W9G0_9GAMM</name>
<feature type="transmembrane region" description="Helical" evidence="8">
    <location>
        <begin position="60"/>
        <end position="80"/>
    </location>
</feature>
<evidence type="ECO:0000256" key="7">
    <source>
        <dbReference type="ARBA" id="ARBA00023136"/>
    </source>
</evidence>
<dbReference type="AlphaFoldDB" id="A0A432W9G0"/>
<dbReference type="SUPFAM" id="SSF81345">
    <property type="entry name" value="ABC transporter involved in vitamin B12 uptake, BtuC"/>
    <property type="match status" value="1"/>
</dbReference>
<feature type="transmembrane region" description="Helical" evidence="8">
    <location>
        <begin position="92"/>
        <end position="112"/>
    </location>
</feature>
<keyword evidence="5 8" id="KW-0812">Transmembrane</keyword>
<evidence type="ECO:0000313" key="10">
    <source>
        <dbReference type="Proteomes" id="UP000288293"/>
    </source>
</evidence>
<evidence type="ECO:0000256" key="3">
    <source>
        <dbReference type="ARBA" id="ARBA00022448"/>
    </source>
</evidence>
<dbReference type="OrthoDB" id="9055647at2"/>
<dbReference type="PANTHER" id="PTHR30472:SF25">
    <property type="entry name" value="ABC TRANSPORTER PERMEASE PROTEIN MJ0876-RELATED"/>
    <property type="match status" value="1"/>
</dbReference>
<dbReference type="FunFam" id="1.10.3470.10:FF:000001">
    <property type="entry name" value="Vitamin B12 ABC transporter permease BtuC"/>
    <property type="match status" value="1"/>
</dbReference>
<feature type="transmembrane region" description="Helical" evidence="8">
    <location>
        <begin position="308"/>
        <end position="327"/>
    </location>
</feature>
<protein>
    <submittedName>
        <fullName evidence="9">ABC transporter permease</fullName>
    </submittedName>
</protein>
<dbReference type="InterPro" id="IPR000522">
    <property type="entry name" value="ABC_transptr_permease_BtuC"/>
</dbReference>
<sequence>MKVNQWAGLLIALWAVLMLLLLNMGATAVPVWTTLSAVISADSLTPEQSMHWQIVSEIRLPRLLLASLVGLSLGMAGAAMQGLLRNPLAEPGIMGVSSGAALLAVLVLYFGLVGWHSALLPLSAVVGSGLGLLLVMLIAGRAASVTTLILAGVACSALFSGAIALALSLAPNPFAMQEMSFWLMGSVAHRDLNQVLMVLPFIVAGLLLLWWGGRYLQVLTLGEDTASSMGFDPTRQRLGLLTGVALLTGASVAVAGVVGFVGLMVPHMVRPLVKQNPRHLLLISALAGAVFVLLIDALAQWLSPGPELKIGVLMSLLGGPFFLVLLLRRRYV</sequence>
<dbReference type="Gene3D" id="1.10.3470.10">
    <property type="entry name" value="ABC transporter involved in vitamin B12 uptake, BtuC"/>
    <property type="match status" value="1"/>
</dbReference>
<evidence type="ECO:0000256" key="2">
    <source>
        <dbReference type="ARBA" id="ARBA00007935"/>
    </source>
</evidence>
<keyword evidence="3" id="KW-0813">Transport</keyword>
<keyword evidence="7 8" id="KW-0472">Membrane</keyword>
<feature type="transmembrane region" description="Helical" evidence="8">
    <location>
        <begin position="280"/>
        <end position="302"/>
    </location>
</feature>
<evidence type="ECO:0000313" key="9">
    <source>
        <dbReference type="EMBL" id="RUO26228.1"/>
    </source>
</evidence>
<feature type="transmembrane region" description="Helical" evidence="8">
    <location>
        <begin position="6"/>
        <end position="39"/>
    </location>
</feature>
<dbReference type="PANTHER" id="PTHR30472">
    <property type="entry name" value="FERRIC ENTEROBACTIN TRANSPORT SYSTEM PERMEASE PROTEIN"/>
    <property type="match status" value="1"/>
</dbReference>
<dbReference type="CDD" id="cd06550">
    <property type="entry name" value="TM_ABC_iron-siderophores_like"/>
    <property type="match status" value="1"/>
</dbReference>
<dbReference type="InterPro" id="IPR037294">
    <property type="entry name" value="ABC_BtuC-like"/>
</dbReference>
<dbReference type="Pfam" id="PF01032">
    <property type="entry name" value="FecCD"/>
    <property type="match status" value="1"/>
</dbReference>
<dbReference type="EMBL" id="PIPL01000001">
    <property type="protein sequence ID" value="RUO26228.1"/>
    <property type="molecule type" value="Genomic_DNA"/>
</dbReference>
<comment type="caution">
    <text evidence="9">The sequence shown here is derived from an EMBL/GenBank/DDBJ whole genome shotgun (WGS) entry which is preliminary data.</text>
</comment>
<evidence type="ECO:0000256" key="8">
    <source>
        <dbReference type="SAM" id="Phobius"/>
    </source>
</evidence>